<sequence length="41" mass="4951">MFKILFIVSSYDDKYLFSQIHRSLEEEYPASFSFSFFFVPS</sequence>
<organism evidence="1 2">
    <name type="scientific">Fusobacterium necrophorum subsp. funduliforme B35</name>
    <dbReference type="NCBI Taxonomy" id="1226633"/>
    <lineage>
        <taxon>Bacteria</taxon>
        <taxon>Fusobacteriati</taxon>
        <taxon>Fusobacteriota</taxon>
        <taxon>Fusobacteriia</taxon>
        <taxon>Fusobacteriales</taxon>
        <taxon>Fusobacteriaceae</taxon>
        <taxon>Fusobacterium</taxon>
    </lineage>
</organism>
<gene>
    <name evidence="1" type="ORF">C095_09610</name>
</gene>
<reference evidence="1 2" key="1">
    <citation type="submission" date="2013-08" db="EMBL/GenBank/DDBJ databases">
        <title>An opportunistic ruminal bacterium that causes liver abscesses in cattle.</title>
        <authorList>
            <person name="Benahmed F.H."/>
            <person name="Rasmussen M."/>
            <person name="Harbottle H."/>
            <person name="Soppet D."/>
            <person name="Nagaraja T.G."/>
            <person name="Davidson M."/>
        </authorList>
    </citation>
    <scope>NUCLEOTIDE SEQUENCE [LARGE SCALE GENOMIC DNA]</scope>
    <source>
        <strain evidence="1 2">B35</strain>
    </source>
</reference>
<dbReference type="Proteomes" id="UP000031184">
    <property type="component" value="Unassembled WGS sequence"/>
</dbReference>
<name>A0A0B4FMJ0_9FUSO</name>
<accession>A0A0B4FMJ0</accession>
<proteinExistence type="predicted"/>
<dbReference type="EMBL" id="AUZI01000023">
    <property type="protein sequence ID" value="KID48522.1"/>
    <property type="molecule type" value="Genomic_DNA"/>
</dbReference>
<dbReference type="PATRIC" id="fig|1226633.4.peg.1948"/>
<protein>
    <submittedName>
        <fullName evidence="1">Uncharacterized protein</fullName>
    </submittedName>
</protein>
<dbReference type="AlphaFoldDB" id="A0A0B4FMJ0"/>
<evidence type="ECO:0000313" key="2">
    <source>
        <dbReference type="Proteomes" id="UP000031184"/>
    </source>
</evidence>
<comment type="caution">
    <text evidence="1">The sequence shown here is derived from an EMBL/GenBank/DDBJ whole genome shotgun (WGS) entry which is preliminary data.</text>
</comment>
<evidence type="ECO:0000313" key="1">
    <source>
        <dbReference type="EMBL" id="KID48522.1"/>
    </source>
</evidence>